<name>A0ABX5B1R1_9MICO</name>
<evidence type="ECO:0000256" key="6">
    <source>
        <dbReference type="ARBA" id="ARBA00023239"/>
    </source>
</evidence>
<evidence type="ECO:0000256" key="5">
    <source>
        <dbReference type="ARBA" id="ARBA00013063"/>
    </source>
</evidence>
<comment type="caution">
    <text evidence="9">The sequence shown here is derived from an EMBL/GenBank/DDBJ whole genome shotgun (WGS) entry which is preliminary data.</text>
</comment>
<dbReference type="PROSITE" id="PS00159">
    <property type="entry name" value="ALDOLASE_KDPG_KHG_1"/>
    <property type="match status" value="1"/>
</dbReference>
<comment type="catalytic activity">
    <reaction evidence="1">
        <text>2-dehydro-3-deoxy-6-phospho-D-gluconate = D-glyceraldehyde 3-phosphate + pyruvate</text>
        <dbReference type="Rhea" id="RHEA:17089"/>
        <dbReference type="ChEBI" id="CHEBI:15361"/>
        <dbReference type="ChEBI" id="CHEBI:57569"/>
        <dbReference type="ChEBI" id="CHEBI:59776"/>
        <dbReference type="EC" id="4.1.2.14"/>
    </reaction>
</comment>
<evidence type="ECO:0000256" key="1">
    <source>
        <dbReference type="ARBA" id="ARBA00000654"/>
    </source>
</evidence>
<sequence length="221" mass="22040">MSETVFARLSAARIVPVVEITEIACGVELARTLLAAGLPVMEVTLRTPAALDAIRAISAEVPDVLVGAGTLLSADHVADAARAGAHFGVAPGFTPELSAAAADAELPFLPGAVSASEILAAVECGHRRLKFFPAEQSGGAAAVGALGAPFAGLDIQFMPTGGIRPAGLGAYLALENVFAIGGTWIAPRAAIGEGRFELIGDAARAAVATVAAFNAATSDAA</sequence>
<dbReference type="PANTHER" id="PTHR30246">
    <property type="entry name" value="2-KETO-3-DEOXY-6-PHOSPHOGLUCONATE ALDOLASE"/>
    <property type="match status" value="1"/>
</dbReference>
<dbReference type="PANTHER" id="PTHR30246:SF1">
    <property type="entry name" value="2-DEHYDRO-3-DEOXY-6-PHOSPHOGALACTONATE ALDOLASE-RELATED"/>
    <property type="match status" value="1"/>
</dbReference>
<dbReference type="EC" id="4.1.2.14" evidence="5"/>
<dbReference type="SUPFAM" id="SSF51569">
    <property type="entry name" value="Aldolase"/>
    <property type="match status" value="1"/>
</dbReference>
<evidence type="ECO:0000256" key="7">
    <source>
        <dbReference type="ARBA" id="ARBA00023270"/>
    </source>
</evidence>
<dbReference type="Gene3D" id="3.20.20.70">
    <property type="entry name" value="Aldolase class I"/>
    <property type="match status" value="1"/>
</dbReference>
<keyword evidence="8" id="KW-0119">Carbohydrate metabolism</keyword>
<accession>A0ABX5B1R1</accession>
<evidence type="ECO:0000256" key="4">
    <source>
        <dbReference type="ARBA" id="ARBA00011233"/>
    </source>
</evidence>
<reference evidence="9 10" key="1">
    <citation type="journal article" date="2008" name="Int. J. Syst. Evol. Microbiol.">
        <title>Leifsonia pindariensis sp. nov., isolated from the Pindari glacier of the Indian Himalayas, and emended description of the genus Leifsonia.</title>
        <authorList>
            <person name="Reddy G.S."/>
            <person name="Prabagaran S.R."/>
            <person name="Shivaji S."/>
        </authorList>
    </citation>
    <scope>NUCLEOTIDE SEQUENCE [LARGE SCALE GENOMIC DNA]</scope>
    <source>
        <strain evidence="9 10">PON 10</strain>
    </source>
</reference>
<evidence type="ECO:0000256" key="8">
    <source>
        <dbReference type="ARBA" id="ARBA00023277"/>
    </source>
</evidence>
<dbReference type="NCBIfam" id="TIGR01182">
    <property type="entry name" value="eda"/>
    <property type="match status" value="1"/>
</dbReference>
<dbReference type="Proteomes" id="UP000237755">
    <property type="component" value="Unassembled WGS sequence"/>
</dbReference>
<dbReference type="RefSeq" id="WP_104473962.1">
    <property type="nucleotide sequence ID" value="NZ_MPZN01000002.1"/>
</dbReference>
<dbReference type="InterPro" id="IPR031337">
    <property type="entry name" value="KDPG/KHG_AS_1"/>
</dbReference>
<comment type="subunit">
    <text evidence="4">Homotrimer.</text>
</comment>
<organism evidence="9 10">
    <name type="scientific">Microterricola pindariensis</name>
    <dbReference type="NCBI Taxonomy" id="478010"/>
    <lineage>
        <taxon>Bacteria</taxon>
        <taxon>Bacillati</taxon>
        <taxon>Actinomycetota</taxon>
        <taxon>Actinomycetes</taxon>
        <taxon>Micrococcales</taxon>
        <taxon>Microbacteriaceae</taxon>
        <taxon>Microterricola</taxon>
    </lineage>
</organism>
<dbReference type="InterPro" id="IPR031338">
    <property type="entry name" value="KDPG/KHG_AS_2"/>
</dbReference>
<dbReference type="InterPro" id="IPR000887">
    <property type="entry name" value="Aldlse_KDPG_KHG"/>
</dbReference>
<comment type="similarity">
    <text evidence="3">Belongs to the KHG/KDPG aldolase family.</text>
</comment>
<dbReference type="Pfam" id="PF01081">
    <property type="entry name" value="Aldolase"/>
    <property type="match status" value="1"/>
</dbReference>
<dbReference type="InterPro" id="IPR013785">
    <property type="entry name" value="Aldolase_TIM"/>
</dbReference>
<keyword evidence="6" id="KW-0456">Lyase</keyword>
<evidence type="ECO:0000256" key="3">
    <source>
        <dbReference type="ARBA" id="ARBA00006906"/>
    </source>
</evidence>
<protein>
    <recommendedName>
        <fullName evidence="5">2-dehydro-3-deoxy-phosphogluconate aldolase</fullName>
        <ecNumber evidence="5">4.1.2.14</ecNumber>
    </recommendedName>
</protein>
<evidence type="ECO:0000313" key="9">
    <source>
        <dbReference type="EMBL" id="PPL20389.1"/>
    </source>
</evidence>
<comment type="pathway">
    <text evidence="2">Carbohydrate acid metabolism; 2-dehydro-3-deoxy-D-gluconate degradation; D-glyceraldehyde 3-phosphate and pyruvate from 2-dehydro-3-deoxy-D-gluconate: step 2/2.</text>
</comment>
<keyword evidence="7" id="KW-0704">Schiff base</keyword>
<proteinExistence type="inferred from homology"/>
<evidence type="ECO:0000313" key="10">
    <source>
        <dbReference type="Proteomes" id="UP000237755"/>
    </source>
</evidence>
<dbReference type="PROSITE" id="PS00160">
    <property type="entry name" value="ALDOLASE_KDPG_KHG_2"/>
    <property type="match status" value="1"/>
</dbReference>
<gene>
    <name evidence="9" type="ORF">GY24_01040</name>
</gene>
<keyword evidence="10" id="KW-1185">Reference proteome</keyword>
<dbReference type="EMBL" id="MPZN01000002">
    <property type="protein sequence ID" value="PPL20389.1"/>
    <property type="molecule type" value="Genomic_DNA"/>
</dbReference>
<evidence type="ECO:0000256" key="2">
    <source>
        <dbReference type="ARBA" id="ARBA00004736"/>
    </source>
</evidence>
<dbReference type="CDD" id="cd00452">
    <property type="entry name" value="KDPG_aldolase"/>
    <property type="match status" value="1"/>
</dbReference>